<gene>
    <name evidence="1" type="ORF">L6452_17989</name>
</gene>
<organism evidence="1 2">
    <name type="scientific">Arctium lappa</name>
    <name type="common">Greater burdock</name>
    <name type="synonym">Lappa major</name>
    <dbReference type="NCBI Taxonomy" id="4217"/>
    <lineage>
        <taxon>Eukaryota</taxon>
        <taxon>Viridiplantae</taxon>
        <taxon>Streptophyta</taxon>
        <taxon>Embryophyta</taxon>
        <taxon>Tracheophyta</taxon>
        <taxon>Spermatophyta</taxon>
        <taxon>Magnoliopsida</taxon>
        <taxon>eudicotyledons</taxon>
        <taxon>Gunneridae</taxon>
        <taxon>Pentapetalae</taxon>
        <taxon>asterids</taxon>
        <taxon>campanulids</taxon>
        <taxon>Asterales</taxon>
        <taxon>Asteraceae</taxon>
        <taxon>Carduoideae</taxon>
        <taxon>Cardueae</taxon>
        <taxon>Arctiinae</taxon>
        <taxon>Arctium</taxon>
    </lineage>
</organism>
<reference evidence="2" key="1">
    <citation type="journal article" date="2022" name="Mol. Ecol. Resour.">
        <title>The genomes of chicory, endive, great burdock and yacon provide insights into Asteraceae palaeo-polyploidization history and plant inulin production.</title>
        <authorList>
            <person name="Fan W."/>
            <person name="Wang S."/>
            <person name="Wang H."/>
            <person name="Wang A."/>
            <person name="Jiang F."/>
            <person name="Liu H."/>
            <person name="Zhao H."/>
            <person name="Xu D."/>
            <person name="Zhang Y."/>
        </authorList>
    </citation>
    <scope>NUCLEOTIDE SEQUENCE [LARGE SCALE GENOMIC DNA]</scope>
    <source>
        <strain evidence="2">cv. Niubang</strain>
    </source>
</reference>
<protein>
    <submittedName>
        <fullName evidence="1">Uncharacterized protein</fullName>
    </submittedName>
</protein>
<evidence type="ECO:0000313" key="1">
    <source>
        <dbReference type="EMBL" id="KAI3729333.1"/>
    </source>
</evidence>
<accession>A0ACB9C587</accession>
<keyword evidence="2" id="KW-1185">Reference proteome</keyword>
<reference evidence="1 2" key="2">
    <citation type="journal article" date="2022" name="Mol. Ecol. Resour.">
        <title>The genomes of chicory, endive, great burdock and yacon provide insights into Asteraceae paleo-polyploidization history and plant inulin production.</title>
        <authorList>
            <person name="Fan W."/>
            <person name="Wang S."/>
            <person name="Wang H."/>
            <person name="Wang A."/>
            <person name="Jiang F."/>
            <person name="Liu H."/>
            <person name="Zhao H."/>
            <person name="Xu D."/>
            <person name="Zhang Y."/>
        </authorList>
    </citation>
    <scope>NUCLEOTIDE SEQUENCE [LARGE SCALE GENOMIC DNA]</scope>
    <source>
        <strain evidence="2">cv. Niubang</strain>
    </source>
</reference>
<proteinExistence type="predicted"/>
<sequence>MDFSIQNLLDKYTVWSPFWNLQDISPFFPGPDELKVRSAILACKNAIKKTYNRIYDLRKEICHLKKSVIAVEQSAAKAKGELDVAEAKLMLVDSEPVVGENPATMIRLISNAAKTKEEVSTRESLESKEALFVRALEENEFKNVWPKLPRSLLISMVPPDATLEMTEPPQEVFLEHFYVKIF</sequence>
<comment type="caution">
    <text evidence="1">The sequence shown here is derived from an EMBL/GenBank/DDBJ whole genome shotgun (WGS) entry which is preliminary data.</text>
</comment>
<dbReference type="EMBL" id="CM042051">
    <property type="protein sequence ID" value="KAI3729333.1"/>
    <property type="molecule type" value="Genomic_DNA"/>
</dbReference>
<evidence type="ECO:0000313" key="2">
    <source>
        <dbReference type="Proteomes" id="UP001055879"/>
    </source>
</evidence>
<name>A0ACB9C587_ARCLA</name>
<dbReference type="Proteomes" id="UP001055879">
    <property type="component" value="Linkage Group LG05"/>
</dbReference>